<dbReference type="AlphaFoldDB" id="A0A8H4VSY9"/>
<sequence length="697" mass="76987">MSTSMFSVSKLLGKGRKGSKRGPPSTSSVSTEKEKGKKSSLLARATSGDDEQMPGVTTSTFVAEPYDMGAASEKEKVAAISTPPTSSIEIPPATTEEAKSSLPVVDPTSPEISTNIGNGDKGDAVEEPGYAMVQQPEARNSPSDWSDIHHETTNGTFDSLSEPQQKQESEAATKAVEDALKAAQSELEASQRAFSDLQVAMQNANNTIDDLKKERDQIQSRAEVEKGELLDEVGRLKGIIGLERQEREERIEGLEREIDELRGRVSQQSATIDQLQENLAYSQEENRNLDIENEGLNTTLMEHQDYIGRLEEKLAEEEEEVKGVEGKIQELETQVIRCEQGFEKARNLVTEKENHLKMVEMNNNNLSSQLAHLRTNLAATERENRMAMDQLRRQSNELQKAKGTAVQPNLNISRSIINGPRQARIENAITAVKLLNEEVFQTAAAITDQLEYVPKRFVADDHGGSAKAEVLKATLGLELVTKLTKEASFSSETYNPFFLQMALQGCLIASCMRITTSWYPAEWEYANFLFVLYERIRGTGGPDIAMHWRNATQQCCYPSSDRNSRLASSLVEQIMIVLTVCGWSKDSAADETLRQKFTLNLTDIVSQALRLNSLTTAGPTGEVEAVLIEPGQTFDSQRMVNDCPFESDVGQDQAPKFPPEDEIVCTTALGLKWADSTGDESDQVLLKPKVVLNGALW</sequence>
<evidence type="ECO:0000256" key="1">
    <source>
        <dbReference type="SAM" id="MobiDB-lite"/>
    </source>
</evidence>
<feature type="compositionally biased region" description="Basic and acidic residues" evidence="1">
    <location>
        <begin position="165"/>
        <end position="175"/>
    </location>
</feature>
<protein>
    <submittedName>
        <fullName evidence="2">Uncharacterized protein</fullName>
    </submittedName>
</protein>
<dbReference type="EMBL" id="JAACJL010000015">
    <property type="protein sequence ID" value="KAF4620997.1"/>
    <property type="molecule type" value="Genomic_DNA"/>
</dbReference>
<accession>A0A8H4VSY9</accession>
<dbReference type="PANTHER" id="PTHR47357">
    <property type="entry name" value="COP1-INTERACTIVE PROTEIN 1"/>
    <property type="match status" value="1"/>
</dbReference>
<organism evidence="2 3">
    <name type="scientific">Agrocybe pediades</name>
    <dbReference type="NCBI Taxonomy" id="84607"/>
    <lineage>
        <taxon>Eukaryota</taxon>
        <taxon>Fungi</taxon>
        <taxon>Dikarya</taxon>
        <taxon>Basidiomycota</taxon>
        <taxon>Agaricomycotina</taxon>
        <taxon>Agaricomycetes</taxon>
        <taxon>Agaricomycetidae</taxon>
        <taxon>Agaricales</taxon>
        <taxon>Agaricineae</taxon>
        <taxon>Strophariaceae</taxon>
        <taxon>Agrocybe</taxon>
    </lineage>
</organism>
<comment type="caution">
    <text evidence="2">The sequence shown here is derived from an EMBL/GenBank/DDBJ whole genome shotgun (WGS) entry which is preliminary data.</text>
</comment>
<evidence type="ECO:0000313" key="2">
    <source>
        <dbReference type="EMBL" id="KAF4620997.1"/>
    </source>
</evidence>
<feature type="compositionally biased region" description="Polar residues" evidence="1">
    <location>
        <begin position="153"/>
        <end position="164"/>
    </location>
</feature>
<evidence type="ECO:0000313" key="3">
    <source>
        <dbReference type="Proteomes" id="UP000521872"/>
    </source>
</evidence>
<dbReference type="PANTHER" id="PTHR47357:SF1">
    <property type="entry name" value="SPINDLE POLE BODY COMPONENT 110"/>
    <property type="match status" value="1"/>
</dbReference>
<feature type="compositionally biased region" description="Low complexity" evidence="1">
    <location>
        <begin position="79"/>
        <end position="95"/>
    </location>
</feature>
<dbReference type="Proteomes" id="UP000521872">
    <property type="component" value="Unassembled WGS sequence"/>
</dbReference>
<dbReference type="GO" id="GO:0005856">
    <property type="term" value="C:cytoskeleton"/>
    <property type="evidence" value="ECO:0007669"/>
    <property type="project" value="TreeGrafter"/>
</dbReference>
<dbReference type="GO" id="GO:0005200">
    <property type="term" value="F:structural constituent of cytoskeleton"/>
    <property type="evidence" value="ECO:0007669"/>
    <property type="project" value="TreeGrafter"/>
</dbReference>
<reference evidence="2 3" key="1">
    <citation type="submission" date="2019-12" db="EMBL/GenBank/DDBJ databases">
        <authorList>
            <person name="Floudas D."/>
            <person name="Bentzer J."/>
            <person name="Ahren D."/>
            <person name="Johansson T."/>
            <person name="Persson P."/>
            <person name="Tunlid A."/>
        </authorList>
    </citation>
    <scope>NUCLEOTIDE SEQUENCE [LARGE SCALE GENOMIC DNA]</scope>
    <source>
        <strain evidence="2 3">CBS 102.39</strain>
    </source>
</reference>
<feature type="region of interest" description="Disordered" evidence="1">
    <location>
        <begin position="1"/>
        <end position="175"/>
    </location>
</feature>
<proteinExistence type="predicted"/>
<name>A0A8H4VSY9_9AGAR</name>
<gene>
    <name evidence="2" type="ORF">D9613_001116</name>
</gene>
<keyword evidence="3" id="KW-1185">Reference proteome</keyword>
<dbReference type="Gene3D" id="1.20.5.340">
    <property type="match status" value="1"/>
</dbReference>